<dbReference type="RefSeq" id="WP_205167800.1">
    <property type="nucleotide sequence ID" value="NZ_JAFBDZ010000001.1"/>
</dbReference>
<proteinExistence type="predicted"/>
<dbReference type="EMBL" id="JAFBDZ010000001">
    <property type="protein sequence ID" value="MBM7583526.1"/>
    <property type="molecule type" value="Genomic_DNA"/>
</dbReference>
<evidence type="ECO:0000313" key="1">
    <source>
        <dbReference type="EMBL" id="MBM7583526.1"/>
    </source>
</evidence>
<comment type="caution">
    <text evidence="1">The sequence shown here is derived from an EMBL/GenBank/DDBJ whole genome shotgun (WGS) entry which is preliminary data.</text>
</comment>
<evidence type="ECO:0000313" key="2">
    <source>
        <dbReference type="Proteomes" id="UP001646157"/>
    </source>
</evidence>
<organism evidence="1 2">
    <name type="scientific">Rossellomorea pakistanensis</name>
    <dbReference type="NCBI Taxonomy" id="992288"/>
    <lineage>
        <taxon>Bacteria</taxon>
        <taxon>Bacillati</taxon>
        <taxon>Bacillota</taxon>
        <taxon>Bacilli</taxon>
        <taxon>Bacillales</taxon>
        <taxon>Bacillaceae</taxon>
        <taxon>Rossellomorea</taxon>
    </lineage>
</organism>
<gene>
    <name evidence="1" type="ORF">JOC86_000063</name>
</gene>
<sequence>MFNEYQLQLHFIAKKMEMELHIKEEIILTERDKCFLKNESENNFHEPECCIAC</sequence>
<reference evidence="1 2" key="1">
    <citation type="submission" date="2021-01" db="EMBL/GenBank/DDBJ databases">
        <title>Genomic Encyclopedia of Type Strains, Phase IV (KMG-IV): sequencing the most valuable type-strain genomes for metagenomic binning, comparative biology and taxonomic classification.</title>
        <authorList>
            <person name="Goeker M."/>
        </authorList>
    </citation>
    <scope>NUCLEOTIDE SEQUENCE [LARGE SCALE GENOMIC DNA]</scope>
    <source>
        <strain evidence="1 2">DSM 24834</strain>
    </source>
</reference>
<protein>
    <submittedName>
        <fullName evidence="1">Uncharacterized protein</fullName>
    </submittedName>
</protein>
<name>A0ABS2N7F6_9BACI</name>
<accession>A0ABS2N7F6</accession>
<dbReference type="Proteomes" id="UP001646157">
    <property type="component" value="Unassembled WGS sequence"/>
</dbReference>
<keyword evidence="2" id="KW-1185">Reference proteome</keyword>